<dbReference type="InterPro" id="IPR050301">
    <property type="entry name" value="NTE"/>
</dbReference>
<dbReference type="EMBL" id="MEUG01000001">
    <property type="protein sequence ID" value="OGC27930.1"/>
    <property type="molecule type" value="Genomic_DNA"/>
</dbReference>
<comment type="caution">
    <text evidence="6">Lacks conserved residue(s) required for the propagation of feature annotation.</text>
</comment>
<dbReference type="Pfam" id="PF01103">
    <property type="entry name" value="Omp85"/>
    <property type="match status" value="1"/>
</dbReference>
<dbReference type="Proteomes" id="UP000178602">
    <property type="component" value="Unassembled WGS sequence"/>
</dbReference>
<sequence>MIQRKWALFLVFLLLAGTAYGAQPRIALVLSGGIATRGLSEIGVIKALEEEGIPISYVAGTSMGAVLGSLVAQGYTADEIKAVAKSIDWLDAFVQYADYKNLLFGEKEKYGQYLFRVDLDGLRPIIPNSLVSGQKPALIFSEISIKSLNVRNFDDFPRPFRANATDLETGEEVVLASGYLPKVLQASSAVPMMLPPVEMDGRLLGDGGIVNNLPVNLVEEFAPDLIIAVDLGMELRKKEELKSLLSLLSQNLSFQQKGTSSANRKKAGVVIEPDISAFSFSDFDKIDAIIEVGYRAAKKKIPEIKKILARKGFTLTPPPRQPTGPAIKEVAIAGGTVYQEKTLRSLIGSTPESSYDPLRIEADRRRLENKYFFDGYKLARVVPSFEAAGGRLTFNLDEGRIKHVKFTGRKNISYVLMNSLVRSQKLFNIDNVSENADRIYATGYFESVEFMVVPNGDEYNLLYVLKEKHVNSLGVGLRYDTYQHLSLLADFTLTYFKSRNLRQNLWLKLGNEYDFRLTSEFWPENLGQNLVGEATIFYYLKSQDIYGGGQVISTFYYVPKGVRLGLKANLGLLGQVAAGFEKISVANERVFTLLADENVAKYTLSTRLDFLDDPVFPGKGIAARLAWQTGVKQWGGEYEYTKNLNDLSVYFTLPSEQTFFFIGRGYFSGGNLPLFEYYRVGGEENLIGYGRNKFLNKNLVAGRLGVRFPVATPTTGVIDGVYLSLLQDMACPAADPSQITADRFYKGYGGEISFTTLLGLNGRASLGIGEMVYLFLSIGSEF</sequence>
<accession>A0A1F4T5W3</accession>
<dbReference type="GO" id="GO:0019867">
    <property type="term" value="C:outer membrane"/>
    <property type="evidence" value="ECO:0007669"/>
    <property type="project" value="InterPro"/>
</dbReference>
<protein>
    <recommendedName>
        <fullName evidence="7">PNPLA domain-containing protein</fullName>
    </recommendedName>
</protein>
<dbReference type="InterPro" id="IPR016035">
    <property type="entry name" value="Acyl_Trfase/lysoPLipase"/>
</dbReference>
<evidence type="ECO:0000313" key="8">
    <source>
        <dbReference type="EMBL" id="OGC27930.1"/>
    </source>
</evidence>
<dbReference type="PANTHER" id="PTHR14226">
    <property type="entry name" value="NEUROPATHY TARGET ESTERASE/SWISS CHEESE D.MELANOGASTER"/>
    <property type="match status" value="1"/>
</dbReference>
<dbReference type="InterPro" id="IPR002641">
    <property type="entry name" value="PNPLA_dom"/>
</dbReference>
<reference evidence="8 9" key="1">
    <citation type="journal article" date="2016" name="Nat. Commun.">
        <title>Thousands of microbial genomes shed light on interconnected biogeochemical processes in an aquifer system.</title>
        <authorList>
            <person name="Anantharaman K."/>
            <person name="Brown C.T."/>
            <person name="Hug L.A."/>
            <person name="Sharon I."/>
            <person name="Castelle C.J."/>
            <person name="Probst A.J."/>
            <person name="Thomas B.C."/>
            <person name="Singh A."/>
            <person name="Wilkins M.J."/>
            <person name="Karaoz U."/>
            <person name="Brodie E.L."/>
            <person name="Williams K.H."/>
            <person name="Hubbard S.S."/>
            <person name="Banfield J.F."/>
        </authorList>
    </citation>
    <scope>NUCLEOTIDE SEQUENCE [LARGE SCALE GENOMIC DNA]</scope>
</reference>
<evidence type="ECO:0000256" key="3">
    <source>
        <dbReference type="ARBA" id="ARBA00022963"/>
    </source>
</evidence>
<comment type="subcellular location">
    <subcellularLocation>
        <location evidence="1">Membrane</location>
    </subcellularLocation>
</comment>
<dbReference type="GO" id="GO:0016787">
    <property type="term" value="F:hydrolase activity"/>
    <property type="evidence" value="ECO:0007669"/>
    <property type="project" value="UniProtKB-UniRule"/>
</dbReference>
<evidence type="ECO:0000313" key="9">
    <source>
        <dbReference type="Proteomes" id="UP000178602"/>
    </source>
</evidence>
<feature type="active site" description="Nucleophile" evidence="6">
    <location>
        <position position="62"/>
    </location>
</feature>
<dbReference type="PANTHER" id="PTHR14226:SF29">
    <property type="entry name" value="NEUROPATHY TARGET ESTERASE SWS"/>
    <property type="match status" value="1"/>
</dbReference>
<name>A0A1F4T5W3_UNCSA</name>
<organism evidence="8 9">
    <name type="scientific">candidate division WOR-1 bacterium RIFOXYC12_FULL_54_18</name>
    <dbReference type="NCBI Taxonomy" id="1802584"/>
    <lineage>
        <taxon>Bacteria</taxon>
        <taxon>Bacillati</taxon>
        <taxon>Saganbacteria</taxon>
    </lineage>
</organism>
<proteinExistence type="predicted"/>
<dbReference type="Gene3D" id="3.10.20.310">
    <property type="entry name" value="membrane protein fhac"/>
    <property type="match status" value="2"/>
</dbReference>
<feature type="domain" description="PNPLA" evidence="7">
    <location>
        <begin position="29"/>
        <end position="219"/>
    </location>
</feature>
<evidence type="ECO:0000256" key="1">
    <source>
        <dbReference type="ARBA" id="ARBA00004370"/>
    </source>
</evidence>
<evidence type="ECO:0000256" key="4">
    <source>
        <dbReference type="ARBA" id="ARBA00023098"/>
    </source>
</evidence>
<keyword evidence="3 6" id="KW-0442">Lipid degradation</keyword>
<dbReference type="GO" id="GO:0016042">
    <property type="term" value="P:lipid catabolic process"/>
    <property type="evidence" value="ECO:0007669"/>
    <property type="project" value="UniProtKB-UniRule"/>
</dbReference>
<dbReference type="Gene3D" id="3.40.1090.10">
    <property type="entry name" value="Cytosolic phospholipase A2 catalytic domain"/>
    <property type="match status" value="2"/>
</dbReference>
<feature type="active site" description="Proton acceptor" evidence="6">
    <location>
        <position position="206"/>
    </location>
</feature>
<feature type="short sequence motif" description="DGA/G" evidence="6">
    <location>
        <begin position="206"/>
        <end position="208"/>
    </location>
</feature>
<evidence type="ECO:0000256" key="5">
    <source>
        <dbReference type="ARBA" id="ARBA00023136"/>
    </source>
</evidence>
<keyword evidence="4 6" id="KW-0443">Lipid metabolism</keyword>
<dbReference type="InterPro" id="IPR010827">
    <property type="entry name" value="BamA/TamA_POTRA"/>
</dbReference>
<dbReference type="CDD" id="cd07205">
    <property type="entry name" value="Pat_PNPLA6_PNPLA7_NTE1_like"/>
    <property type="match status" value="1"/>
</dbReference>
<dbReference type="AlphaFoldDB" id="A0A1F4T5W3"/>
<comment type="caution">
    <text evidence="8">The sequence shown here is derived from an EMBL/GenBank/DDBJ whole genome shotgun (WGS) entry which is preliminary data.</text>
</comment>
<dbReference type="Gene3D" id="2.40.160.50">
    <property type="entry name" value="membrane protein fhac: a member of the omp85/tpsb transporter family"/>
    <property type="match status" value="1"/>
</dbReference>
<evidence type="ECO:0000259" key="7">
    <source>
        <dbReference type="PROSITE" id="PS51635"/>
    </source>
</evidence>
<dbReference type="PROSITE" id="PS51635">
    <property type="entry name" value="PNPLA"/>
    <property type="match status" value="1"/>
</dbReference>
<feature type="short sequence motif" description="GXSXG" evidence="6">
    <location>
        <begin position="60"/>
        <end position="64"/>
    </location>
</feature>
<keyword evidence="2 6" id="KW-0378">Hydrolase</keyword>
<evidence type="ECO:0000256" key="6">
    <source>
        <dbReference type="PROSITE-ProRule" id="PRU01161"/>
    </source>
</evidence>
<gene>
    <name evidence="8" type="ORF">A3K49_02875</name>
</gene>
<dbReference type="Pfam" id="PF01734">
    <property type="entry name" value="Patatin"/>
    <property type="match status" value="1"/>
</dbReference>
<dbReference type="InterPro" id="IPR000184">
    <property type="entry name" value="Bac_surfAg_D15"/>
</dbReference>
<evidence type="ECO:0000256" key="2">
    <source>
        <dbReference type="ARBA" id="ARBA00022801"/>
    </source>
</evidence>
<dbReference type="Pfam" id="PF07244">
    <property type="entry name" value="POTRA"/>
    <property type="match status" value="1"/>
</dbReference>
<keyword evidence="5" id="KW-0472">Membrane</keyword>
<dbReference type="SUPFAM" id="SSF52151">
    <property type="entry name" value="FabD/lysophospholipase-like"/>
    <property type="match status" value="1"/>
</dbReference>